<dbReference type="RefSeq" id="WP_167700465.1">
    <property type="nucleotide sequence ID" value="NZ_CP118174.1"/>
</dbReference>
<dbReference type="Proteomes" id="UP000711995">
    <property type="component" value="Unassembled WGS sequence"/>
</dbReference>
<keyword evidence="1" id="KW-1133">Transmembrane helix</keyword>
<evidence type="ECO:0000313" key="3">
    <source>
        <dbReference type="Proteomes" id="UP000711995"/>
    </source>
</evidence>
<organism evidence="2 3">
    <name type="scientific">Entomospira entomophila</name>
    <dbReference type="NCBI Taxonomy" id="2719988"/>
    <lineage>
        <taxon>Bacteria</taxon>
        <taxon>Pseudomonadati</taxon>
        <taxon>Spirochaetota</taxon>
        <taxon>Spirochaetia</taxon>
        <taxon>Spirochaetales</taxon>
        <taxon>Spirochaetaceae</taxon>
        <taxon>Entomospira</taxon>
    </lineage>
</organism>
<proteinExistence type="predicted"/>
<reference evidence="2 3" key="1">
    <citation type="submission" date="2020-03" db="EMBL/GenBank/DDBJ databases">
        <title>Spirochaetal bacteria isolated from arthropods constitute a novel genus Entomospira genus novum within the order Spirochaetales.</title>
        <authorList>
            <person name="Grana-Miraglia L."/>
            <person name="Sikutova S."/>
            <person name="Fingerle V."/>
            <person name="Sing A."/>
            <person name="Castillo-Ramirez S."/>
            <person name="Margos G."/>
            <person name="Rudolf I."/>
        </authorList>
    </citation>
    <scope>NUCLEOTIDE SEQUENCE [LARGE SCALE GENOMIC DNA]</scope>
    <source>
        <strain evidence="2 3">BR193</strain>
    </source>
</reference>
<protein>
    <submittedName>
        <fullName evidence="2">Uncharacterized protein</fullName>
    </submittedName>
</protein>
<name>A0A968KSZ1_9SPIO</name>
<keyword evidence="1" id="KW-0812">Transmembrane</keyword>
<dbReference type="EMBL" id="JAATLJ010000001">
    <property type="protein sequence ID" value="NIZ40877.1"/>
    <property type="molecule type" value="Genomic_DNA"/>
</dbReference>
<evidence type="ECO:0000256" key="1">
    <source>
        <dbReference type="SAM" id="Phobius"/>
    </source>
</evidence>
<dbReference type="AlphaFoldDB" id="A0A968KSZ1"/>
<keyword evidence="1" id="KW-0472">Membrane</keyword>
<gene>
    <name evidence="2" type="ORF">HCT14_05090</name>
</gene>
<keyword evidence="3" id="KW-1185">Reference proteome</keyword>
<accession>A0A968KSZ1</accession>
<feature type="transmembrane region" description="Helical" evidence="1">
    <location>
        <begin position="52"/>
        <end position="72"/>
    </location>
</feature>
<evidence type="ECO:0000313" key="2">
    <source>
        <dbReference type="EMBL" id="NIZ40877.1"/>
    </source>
</evidence>
<feature type="transmembrane region" description="Helical" evidence="1">
    <location>
        <begin position="20"/>
        <end position="40"/>
    </location>
</feature>
<sequence length="119" mass="13871">MDDIDIIKKKNHYPLIKRILNISGIFIGIMVVIFIGREMYTTMVLREDSELILNRLGLVILFAKIWMLLQLLNARDGVKRGFVDVMEVSNHTFNDENKYLKVNKIAIIVLVLMIIRQII</sequence>
<comment type="caution">
    <text evidence="2">The sequence shown here is derived from an EMBL/GenBank/DDBJ whole genome shotgun (WGS) entry which is preliminary data.</text>
</comment>